<proteinExistence type="predicted"/>
<organism evidence="1 2">
    <name type="scientific">Aquarana catesbeiana</name>
    <name type="common">American bullfrog</name>
    <name type="synonym">Rana catesbeiana</name>
    <dbReference type="NCBI Taxonomy" id="8400"/>
    <lineage>
        <taxon>Eukaryota</taxon>
        <taxon>Metazoa</taxon>
        <taxon>Chordata</taxon>
        <taxon>Craniata</taxon>
        <taxon>Vertebrata</taxon>
        <taxon>Euteleostomi</taxon>
        <taxon>Amphibia</taxon>
        <taxon>Batrachia</taxon>
        <taxon>Anura</taxon>
        <taxon>Neobatrachia</taxon>
        <taxon>Ranoidea</taxon>
        <taxon>Ranidae</taxon>
        <taxon>Aquarana</taxon>
    </lineage>
</organism>
<protein>
    <submittedName>
        <fullName evidence="1">Uncharacterized protein</fullName>
    </submittedName>
</protein>
<evidence type="ECO:0000313" key="2">
    <source>
        <dbReference type="Proteomes" id="UP000228934"/>
    </source>
</evidence>
<dbReference type="AlphaFoldDB" id="A0A2G9RGJ4"/>
<sequence>MCHKCLIKLPVFNSLKTSGTLGDQCSVTTCLSLRCLSQSHLTFCPCAVMIPGRQNRT</sequence>
<reference evidence="2" key="1">
    <citation type="journal article" date="2017" name="Nat. Commun.">
        <title>The North American bullfrog draft genome provides insight into hormonal regulation of long noncoding RNA.</title>
        <authorList>
            <person name="Hammond S.A."/>
            <person name="Warren R.L."/>
            <person name="Vandervalk B.P."/>
            <person name="Kucuk E."/>
            <person name="Khan H."/>
            <person name="Gibb E.A."/>
            <person name="Pandoh P."/>
            <person name="Kirk H."/>
            <person name="Zhao Y."/>
            <person name="Jones M."/>
            <person name="Mungall A.J."/>
            <person name="Coope R."/>
            <person name="Pleasance S."/>
            <person name="Moore R.A."/>
            <person name="Holt R.A."/>
            <person name="Round J.M."/>
            <person name="Ohora S."/>
            <person name="Walle B.V."/>
            <person name="Veldhoen N."/>
            <person name="Helbing C.C."/>
            <person name="Birol I."/>
        </authorList>
    </citation>
    <scope>NUCLEOTIDE SEQUENCE [LARGE SCALE GENOMIC DNA]</scope>
</reference>
<dbReference type="Proteomes" id="UP000228934">
    <property type="component" value="Unassembled WGS sequence"/>
</dbReference>
<dbReference type="EMBL" id="KV939784">
    <property type="protein sequence ID" value="PIO27026.1"/>
    <property type="molecule type" value="Genomic_DNA"/>
</dbReference>
<name>A0A2G9RGJ4_AQUCT</name>
<gene>
    <name evidence="1" type="ORF">AB205_0130950</name>
</gene>
<evidence type="ECO:0000313" key="1">
    <source>
        <dbReference type="EMBL" id="PIO27026.1"/>
    </source>
</evidence>
<keyword evidence="2" id="KW-1185">Reference proteome</keyword>
<accession>A0A2G9RGJ4</accession>